<name>A0A5J9T4H5_9POAL</name>
<dbReference type="Proteomes" id="UP000324897">
    <property type="component" value="Unassembled WGS sequence"/>
</dbReference>
<evidence type="ECO:0000256" key="1">
    <source>
        <dbReference type="SAM" id="MobiDB-lite"/>
    </source>
</evidence>
<proteinExistence type="predicted"/>
<gene>
    <name evidence="2" type="ORF">EJB05_49478</name>
</gene>
<sequence length="174" mass="19381">MRHRTALAPSQQRAGPALRRGRPRRPIWCTDGMEGGGAARNHSMVGAAAYEMQDRHISLPSAESPFPTWLLSLPGLAIFDSCPAAALLRYPMEIGDCSALRSCRRGAGQGGLVQAHHNQMQRKEDHEIRPLNNLLYENQDSYDELIFEIRGPICCEMDPTRNQLSCLQDQAARD</sequence>
<reference evidence="2 3" key="1">
    <citation type="journal article" date="2019" name="Sci. Rep.">
        <title>A high-quality genome of Eragrostis curvula grass provides insights into Poaceae evolution and supports new strategies to enhance forage quality.</title>
        <authorList>
            <person name="Carballo J."/>
            <person name="Santos B.A.C.M."/>
            <person name="Zappacosta D."/>
            <person name="Garbus I."/>
            <person name="Selva J.P."/>
            <person name="Gallo C.A."/>
            <person name="Diaz A."/>
            <person name="Albertini E."/>
            <person name="Caccamo M."/>
            <person name="Echenique V."/>
        </authorList>
    </citation>
    <scope>NUCLEOTIDE SEQUENCE [LARGE SCALE GENOMIC DNA]</scope>
    <source>
        <strain evidence="3">cv. Victoria</strain>
        <tissue evidence="2">Leaf</tissue>
    </source>
</reference>
<dbReference type="AlphaFoldDB" id="A0A5J9T4H5"/>
<evidence type="ECO:0000313" key="3">
    <source>
        <dbReference type="Proteomes" id="UP000324897"/>
    </source>
</evidence>
<accession>A0A5J9T4H5</accession>
<organism evidence="2 3">
    <name type="scientific">Eragrostis curvula</name>
    <name type="common">weeping love grass</name>
    <dbReference type="NCBI Taxonomy" id="38414"/>
    <lineage>
        <taxon>Eukaryota</taxon>
        <taxon>Viridiplantae</taxon>
        <taxon>Streptophyta</taxon>
        <taxon>Embryophyta</taxon>
        <taxon>Tracheophyta</taxon>
        <taxon>Spermatophyta</taxon>
        <taxon>Magnoliopsida</taxon>
        <taxon>Liliopsida</taxon>
        <taxon>Poales</taxon>
        <taxon>Poaceae</taxon>
        <taxon>PACMAD clade</taxon>
        <taxon>Chloridoideae</taxon>
        <taxon>Eragrostideae</taxon>
        <taxon>Eragrostidinae</taxon>
        <taxon>Eragrostis</taxon>
    </lineage>
</organism>
<dbReference type="Gramene" id="TVU06275">
    <property type="protein sequence ID" value="TVU06275"/>
    <property type="gene ID" value="EJB05_49478"/>
</dbReference>
<evidence type="ECO:0000313" key="2">
    <source>
        <dbReference type="EMBL" id="TVU06275.1"/>
    </source>
</evidence>
<dbReference type="EMBL" id="RWGY01000051">
    <property type="protein sequence ID" value="TVU06275.1"/>
    <property type="molecule type" value="Genomic_DNA"/>
</dbReference>
<feature type="region of interest" description="Disordered" evidence="1">
    <location>
        <begin position="1"/>
        <end position="25"/>
    </location>
</feature>
<keyword evidence="3" id="KW-1185">Reference proteome</keyword>
<protein>
    <submittedName>
        <fullName evidence="2">Uncharacterized protein</fullName>
    </submittedName>
</protein>
<comment type="caution">
    <text evidence="2">The sequence shown here is derived from an EMBL/GenBank/DDBJ whole genome shotgun (WGS) entry which is preliminary data.</text>
</comment>